<evidence type="ECO:0000256" key="2">
    <source>
        <dbReference type="ARBA" id="ARBA00022801"/>
    </source>
</evidence>
<dbReference type="GO" id="GO:0016787">
    <property type="term" value="F:hydrolase activity"/>
    <property type="evidence" value="ECO:0007669"/>
    <property type="project" value="UniProtKB-KW"/>
</dbReference>
<protein>
    <recommendedName>
        <fullName evidence="3">Carboxylic ester hydrolase</fullName>
        <ecNumber evidence="3">3.1.1.-</ecNumber>
    </recommendedName>
</protein>
<dbReference type="Pfam" id="PF00135">
    <property type="entry name" value="COesterase"/>
    <property type="match status" value="1"/>
</dbReference>
<gene>
    <name evidence="6" type="ORF">BCR32DRAFT_269571</name>
</gene>
<dbReference type="Gene3D" id="3.40.50.1820">
    <property type="entry name" value="alpha/beta hydrolase"/>
    <property type="match status" value="1"/>
</dbReference>
<dbReference type="AlphaFoldDB" id="A0A1Y1X1Q3"/>
<keyword evidence="2 3" id="KW-0378">Hydrolase</keyword>
<feature type="domain" description="Carboxylesterase type B" evidence="5">
    <location>
        <begin position="67"/>
        <end position="530"/>
    </location>
</feature>
<dbReference type="InterPro" id="IPR029058">
    <property type="entry name" value="AB_hydrolase_fold"/>
</dbReference>
<dbReference type="SUPFAM" id="SSF53474">
    <property type="entry name" value="alpha/beta-Hydrolases"/>
    <property type="match status" value="1"/>
</dbReference>
<feature type="chain" id="PRO_5011830352" description="Carboxylic ester hydrolase" evidence="3">
    <location>
        <begin position="23"/>
        <end position="598"/>
    </location>
</feature>
<dbReference type="InterPro" id="IPR002018">
    <property type="entry name" value="CarbesteraseB"/>
</dbReference>
<evidence type="ECO:0000256" key="1">
    <source>
        <dbReference type="ARBA" id="ARBA00005964"/>
    </source>
</evidence>
<evidence type="ECO:0000259" key="5">
    <source>
        <dbReference type="Pfam" id="PF00135"/>
    </source>
</evidence>
<dbReference type="Proteomes" id="UP000193944">
    <property type="component" value="Unassembled WGS sequence"/>
</dbReference>
<organism evidence="6 7">
    <name type="scientific">Anaeromyces robustus</name>
    <dbReference type="NCBI Taxonomy" id="1754192"/>
    <lineage>
        <taxon>Eukaryota</taxon>
        <taxon>Fungi</taxon>
        <taxon>Fungi incertae sedis</taxon>
        <taxon>Chytridiomycota</taxon>
        <taxon>Chytridiomycota incertae sedis</taxon>
        <taxon>Neocallimastigomycetes</taxon>
        <taxon>Neocallimastigales</taxon>
        <taxon>Neocallimastigaceae</taxon>
        <taxon>Anaeromyces</taxon>
    </lineage>
</organism>
<dbReference type="InterPro" id="IPR019826">
    <property type="entry name" value="Carboxylesterase_B_AS"/>
</dbReference>
<keyword evidence="3" id="KW-0732">Signal</keyword>
<dbReference type="STRING" id="1754192.A0A1Y1X1Q3"/>
<dbReference type="InterPro" id="IPR050309">
    <property type="entry name" value="Type-B_Carboxylest/Lipase"/>
</dbReference>
<dbReference type="PROSITE" id="PS00122">
    <property type="entry name" value="CARBOXYLESTERASE_B_1"/>
    <property type="match status" value="1"/>
</dbReference>
<keyword evidence="4" id="KW-0472">Membrane</keyword>
<dbReference type="PANTHER" id="PTHR11559">
    <property type="entry name" value="CARBOXYLESTERASE"/>
    <property type="match status" value="1"/>
</dbReference>
<name>A0A1Y1X1Q3_9FUNG</name>
<keyword evidence="7" id="KW-1185">Reference proteome</keyword>
<reference evidence="6 7" key="1">
    <citation type="submission" date="2016-08" db="EMBL/GenBank/DDBJ databases">
        <title>A Parts List for Fungal Cellulosomes Revealed by Comparative Genomics.</title>
        <authorList>
            <consortium name="DOE Joint Genome Institute"/>
            <person name="Haitjema C.H."/>
            <person name="Gilmore S.P."/>
            <person name="Henske J.K."/>
            <person name="Solomon K.V."/>
            <person name="De Groot R."/>
            <person name="Kuo A."/>
            <person name="Mondo S.J."/>
            <person name="Salamov A.A."/>
            <person name="Labutti K."/>
            <person name="Zhao Z."/>
            <person name="Chiniquy J."/>
            <person name="Barry K."/>
            <person name="Brewer H.M."/>
            <person name="Purvine S.O."/>
            <person name="Wright A.T."/>
            <person name="Boxma B."/>
            <person name="Van Alen T."/>
            <person name="Hackstein J.H."/>
            <person name="Baker S.E."/>
            <person name="Grigoriev I.V."/>
            <person name="O'Malley M.A."/>
        </authorList>
    </citation>
    <scope>NUCLEOTIDE SEQUENCE [LARGE SCALE GENOMIC DNA]</scope>
    <source>
        <strain evidence="6 7">S4</strain>
    </source>
</reference>
<keyword evidence="4" id="KW-1133">Transmembrane helix</keyword>
<proteinExistence type="inferred from homology"/>
<dbReference type="OrthoDB" id="408631at2759"/>
<dbReference type="EMBL" id="MCFG01000181">
    <property type="protein sequence ID" value="ORX79264.1"/>
    <property type="molecule type" value="Genomic_DNA"/>
</dbReference>
<sequence>MNERKFIFLLIILLEFIILIQCSIDVNKNKETVQKLFGENKEINEVTISNENNNNNNNKNNNNLAIKCHNGIFIGKKSKDNVISYKGIPYAKPPIGELRWKEPILAEESNKTFEAYYFGKSPIQTEFPSELGSYYPQMIVFFHGGSYGWGGTSDPLYDGNNLIKKYHDVILITVEYREGLLGFIDFTSVPGGEDYKTSGNLGLLDCICALEWIQKNISNFGGDPTTITIMGESAGGGIVSLLPIITKSLKREGLFKRMIGQSGSINLTYSKKECQKLTELLLEKTNKSDMKGLLSLTEKELIEINKEISEYNNFPERDGILLPEDLYETYETGQVTQGIDLLVGSNKDEVRYWIKEMEYEVKFFKGQFTYEHAFPILYENDLKKLNKNKEDQERVKLFINSMNDKKIWKITEFYNEIIFRLPMIKQAEFHSKHGGHAFVYQWNYSGEDEILGACHGIELSSIFNNLSITTYTGNRTNQKLANEVQDMWINFARQGNPSTSQNQWGEYDIHERNVMILDETFKQEKNLKEDQRILLEPLLKYYMNGCYRQLSMNVPQIYKIGAQLIGTLFIFIFGIVGIIYSIFYMKNQYRRIKNETII</sequence>
<evidence type="ECO:0000256" key="4">
    <source>
        <dbReference type="SAM" id="Phobius"/>
    </source>
</evidence>
<evidence type="ECO:0000313" key="7">
    <source>
        <dbReference type="Proteomes" id="UP000193944"/>
    </source>
</evidence>
<comment type="caution">
    <text evidence="6">The sequence shown here is derived from an EMBL/GenBank/DDBJ whole genome shotgun (WGS) entry which is preliminary data.</text>
</comment>
<keyword evidence="4" id="KW-0812">Transmembrane</keyword>
<accession>A0A1Y1X1Q3</accession>
<feature type="transmembrane region" description="Helical" evidence="4">
    <location>
        <begin position="560"/>
        <end position="583"/>
    </location>
</feature>
<feature type="signal peptide" evidence="3">
    <location>
        <begin position="1"/>
        <end position="22"/>
    </location>
</feature>
<reference evidence="6 7" key="2">
    <citation type="submission" date="2016-08" db="EMBL/GenBank/DDBJ databases">
        <title>Pervasive Adenine N6-methylation of Active Genes in Fungi.</title>
        <authorList>
            <consortium name="DOE Joint Genome Institute"/>
            <person name="Mondo S.J."/>
            <person name="Dannebaum R.O."/>
            <person name="Kuo R.C."/>
            <person name="Labutti K."/>
            <person name="Haridas S."/>
            <person name="Kuo A."/>
            <person name="Salamov A."/>
            <person name="Ahrendt S.R."/>
            <person name="Lipzen A."/>
            <person name="Sullivan W."/>
            <person name="Andreopoulos W.B."/>
            <person name="Clum A."/>
            <person name="Lindquist E."/>
            <person name="Daum C."/>
            <person name="Ramamoorthy G.K."/>
            <person name="Gryganskyi A."/>
            <person name="Culley D."/>
            <person name="Magnuson J.K."/>
            <person name="James T.Y."/>
            <person name="O'Malley M.A."/>
            <person name="Stajich J.E."/>
            <person name="Spatafora J.W."/>
            <person name="Visel A."/>
            <person name="Grigoriev I.V."/>
        </authorList>
    </citation>
    <scope>NUCLEOTIDE SEQUENCE [LARGE SCALE GENOMIC DNA]</scope>
    <source>
        <strain evidence="6 7">S4</strain>
    </source>
</reference>
<evidence type="ECO:0000313" key="6">
    <source>
        <dbReference type="EMBL" id="ORX79264.1"/>
    </source>
</evidence>
<comment type="similarity">
    <text evidence="1 3">Belongs to the type-B carboxylesterase/lipase family.</text>
</comment>
<dbReference type="EC" id="3.1.1.-" evidence="3"/>
<evidence type="ECO:0000256" key="3">
    <source>
        <dbReference type="RuleBase" id="RU361235"/>
    </source>
</evidence>